<dbReference type="EMBL" id="BMIK01000003">
    <property type="protein sequence ID" value="GGC22208.1"/>
    <property type="molecule type" value="Genomic_DNA"/>
</dbReference>
<keyword evidence="1" id="KW-0472">Membrane</keyword>
<name>A0ABQ1LH57_9SPHI</name>
<keyword evidence="1" id="KW-0812">Transmembrane</keyword>
<reference evidence="3" key="1">
    <citation type="journal article" date="2019" name="Int. J. Syst. Evol. Microbiol.">
        <title>The Global Catalogue of Microorganisms (GCM) 10K type strain sequencing project: providing services to taxonomists for standard genome sequencing and annotation.</title>
        <authorList>
            <consortium name="The Broad Institute Genomics Platform"/>
            <consortium name="The Broad Institute Genome Sequencing Center for Infectious Disease"/>
            <person name="Wu L."/>
            <person name="Ma J."/>
        </authorList>
    </citation>
    <scope>NUCLEOTIDE SEQUENCE [LARGE SCALE GENOMIC DNA]</scope>
    <source>
        <strain evidence="3">CGMCC 1.15342</strain>
    </source>
</reference>
<accession>A0ABQ1LH57</accession>
<protein>
    <submittedName>
        <fullName evidence="2">Uncharacterized protein</fullName>
    </submittedName>
</protein>
<sequence length="130" mass="16097">MKVRKYLLRFVLIYFIIGLLSNLPILNAYILYKIDNDHFKYSNADASFTVHETFGFKNPRLSQQSIKFFIEEMKPTPENQKVYRLYRINPLCFWRWSYYLFQSVDFEYKSWKEIEPNRVPYDPENRWQHF</sequence>
<dbReference type="RefSeq" id="WP_188748692.1">
    <property type="nucleotide sequence ID" value="NZ_BMIK01000003.1"/>
</dbReference>
<gene>
    <name evidence="2" type="ORF">GCM10011386_12670</name>
</gene>
<feature type="transmembrane region" description="Helical" evidence="1">
    <location>
        <begin position="12"/>
        <end position="32"/>
    </location>
</feature>
<proteinExistence type="predicted"/>
<keyword evidence="1" id="KW-1133">Transmembrane helix</keyword>
<keyword evidence="3" id="KW-1185">Reference proteome</keyword>
<organism evidence="2 3">
    <name type="scientific">Parapedobacter defluvii</name>
    <dbReference type="NCBI Taxonomy" id="2045106"/>
    <lineage>
        <taxon>Bacteria</taxon>
        <taxon>Pseudomonadati</taxon>
        <taxon>Bacteroidota</taxon>
        <taxon>Sphingobacteriia</taxon>
        <taxon>Sphingobacteriales</taxon>
        <taxon>Sphingobacteriaceae</taxon>
        <taxon>Parapedobacter</taxon>
    </lineage>
</organism>
<evidence type="ECO:0000313" key="2">
    <source>
        <dbReference type="EMBL" id="GGC22208.1"/>
    </source>
</evidence>
<evidence type="ECO:0000313" key="3">
    <source>
        <dbReference type="Proteomes" id="UP000597338"/>
    </source>
</evidence>
<evidence type="ECO:0000256" key="1">
    <source>
        <dbReference type="SAM" id="Phobius"/>
    </source>
</evidence>
<comment type="caution">
    <text evidence="2">The sequence shown here is derived from an EMBL/GenBank/DDBJ whole genome shotgun (WGS) entry which is preliminary data.</text>
</comment>
<dbReference type="Proteomes" id="UP000597338">
    <property type="component" value="Unassembled WGS sequence"/>
</dbReference>